<feature type="compositionally biased region" description="Basic residues" evidence="1">
    <location>
        <begin position="609"/>
        <end position="620"/>
    </location>
</feature>
<evidence type="ECO:0000259" key="2">
    <source>
        <dbReference type="PROSITE" id="PS50888"/>
    </source>
</evidence>
<feature type="region of interest" description="Disordered" evidence="1">
    <location>
        <begin position="279"/>
        <end position="376"/>
    </location>
</feature>
<feature type="compositionally biased region" description="Basic and acidic residues" evidence="1">
    <location>
        <begin position="137"/>
        <end position="168"/>
    </location>
</feature>
<dbReference type="RefSeq" id="XP_019015914.1">
    <property type="nucleotide sequence ID" value="XM_019161906.1"/>
</dbReference>
<feature type="compositionally biased region" description="Low complexity" evidence="1">
    <location>
        <begin position="720"/>
        <end position="734"/>
    </location>
</feature>
<evidence type="ECO:0000256" key="1">
    <source>
        <dbReference type="SAM" id="MobiDB-lite"/>
    </source>
</evidence>
<reference evidence="3 4" key="1">
    <citation type="journal article" date="2016" name="Proc. Natl. Acad. Sci. U.S.A.">
        <title>Comparative genomics of biotechnologically important yeasts.</title>
        <authorList>
            <person name="Riley R."/>
            <person name="Haridas S."/>
            <person name="Wolfe K.H."/>
            <person name="Lopes M.R."/>
            <person name="Hittinger C.T."/>
            <person name="Goeker M."/>
            <person name="Salamov A.A."/>
            <person name="Wisecaver J.H."/>
            <person name="Long T.M."/>
            <person name="Calvey C.H."/>
            <person name="Aerts A.L."/>
            <person name="Barry K.W."/>
            <person name="Choi C."/>
            <person name="Clum A."/>
            <person name="Coughlan A.Y."/>
            <person name="Deshpande S."/>
            <person name="Douglass A.P."/>
            <person name="Hanson S.J."/>
            <person name="Klenk H.-P."/>
            <person name="LaButti K.M."/>
            <person name="Lapidus A."/>
            <person name="Lindquist E.A."/>
            <person name="Lipzen A.M."/>
            <person name="Meier-Kolthoff J.P."/>
            <person name="Ohm R.A."/>
            <person name="Otillar R.P."/>
            <person name="Pangilinan J.L."/>
            <person name="Peng Y."/>
            <person name="Rokas A."/>
            <person name="Rosa C.A."/>
            <person name="Scheuner C."/>
            <person name="Sibirny A.A."/>
            <person name="Slot J.C."/>
            <person name="Stielow J.B."/>
            <person name="Sun H."/>
            <person name="Kurtzman C.P."/>
            <person name="Blackwell M."/>
            <person name="Grigoriev I.V."/>
            <person name="Jeffries T.W."/>
        </authorList>
    </citation>
    <scope>NUCLEOTIDE SEQUENCE [LARGE SCALE GENOMIC DNA]</scope>
    <source>
        <strain evidence="3 4">NRRL Y-2026</strain>
    </source>
</reference>
<feature type="region of interest" description="Disordered" evidence="1">
    <location>
        <begin position="18"/>
        <end position="110"/>
    </location>
</feature>
<feature type="domain" description="BHLH" evidence="2">
    <location>
        <begin position="618"/>
        <end position="672"/>
    </location>
</feature>
<dbReference type="EMBL" id="KV454006">
    <property type="protein sequence ID" value="ODQ44801.1"/>
    <property type="molecule type" value="Genomic_DNA"/>
</dbReference>
<accession>A0A1E3NF86</accession>
<evidence type="ECO:0000313" key="4">
    <source>
        <dbReference type="Proteomes" id="UP000094455"/>
    </source>
</evidence>
<gene>
    <name evidence="3" type="ORF">PICMEDRAFT_18182</name>
</gene>
<dbReference type="Proteomes" id="UP000094455">
    <property type="component" value="Unassembled WGS sequence"/>
</dbReference>
<organism evidence="3 4">
    <name type="scientific">Pichia membranifaciens NRRL Y-2026</name>
    <dbReference type="NCBI Taxonomy" id="763406"/>
    <lineage>
        <taxon>Eukaryota</taxon>
        <taxon>Fungi</taxon>
        <taxon>Dikarya</taxon>
        <taxon>Ascomycota</taxon>
        <taxon>Saccharomycotina</taxon>
        <taxon>Pichiomycetes</taxon>
        <taxon>Pichiales</taxon>
        <taxon>Pichiaceae</taxon>
        <taxon>Pichia</taxon>
    </lineage>
</organism>
<dbReference type="PROSITE" id="PS50888">
    <property type="entry name" value="BHLH"/>
    <property type="match status" value="1"/>
</dbReference>
<dbReference type="SMART" id="SM00353">
    <property type="entry name" value="HLH"/>
    <property type="match status" value="1"/>
</dbReference>
<dbReference type="SUPFAM" id="SSF47459">
    <property type="entry name" value="HLH, helix-loop-helix DNA-binding domain"/>
    <property type="match status" value="1"/>
</dbReference>
<feature type="compositionally biased region" description="Low complexity" evidence="1">
    <location>
        <begin position="357"/>
        <end position="376"/>
    </location>
</feature>
<evidence type="ECO:0000313" key="3">
    <source>
        <dbReference type="EMBL" id="ODQ44801.1"/>
    </source>
</evidence>
<dbReference type="GeneID" id="30178593"/>
<name>A0A1E3NF86_9ASCO</name>
<sequence>MDDQLDFQWNDIHQLDKMFSMATSGDADGSHGQNEDQDEDQDQDHGAADDGSTGNGSSTPDSHGHKHALPSGRESTAAADRNDRHPGSAATTATTSNLNPNLTDSTTPSSANNDYMLFLNLATPNSGIDDADGGPARSRDKDKERERDAAGRHSTKDWGKDSDLDHRPPTGSAEIGDGDPNGAGAFGRFSFDNMEASHLGYIVDQRHQHPQQQLLYSAVPNPQPPSTQTRSRINSVEFTPLLSPMINPSLERVNSNKGKSGFSPLSSPVLEFQKYNNTTSLRQKRKDPHDAHAASSSVKANSANSTYSDQPSGNGSGADQSGNLSLKFENSDARSYKRSKTPVSTPLLSTMDRKSKVSSNRNSSSTGSSTQTTPYQTYVFKQQQFPPSKENSMTLKPTSISASSNMDYPGNSFLDAFDGELTLPPPPTAGGKGLISENDGFVMPSAAFNSNITGNHNDNNELTMALNSASTIFNSSSANHSKKNSVLLNPNHHKSAQSSPVILPSSSIVLGSPRMEPKSLNARSSHASSASSSFRPTINTSKFANSSSSSLNTISNLSSSNVSAVGTNILGTPQINSLPTIPPSHSEDDGAETRSGSNAGNISNGEYQHHHHHYHHSDKKMSHKLAEQGRRNRMNIAIQDLEKMIPESMKRNITVPSKATTVELGCRYIQDLLHQLQNVKDGSSDGSFGVGEKLVKTESISPLDHLENSSNHLHHHHQHNSTNNNNNDFSDSSV</sequence>
<feature type="compositionally biased region" description="Low complexity" evidence="1">
    <location>
        <begin position="293"/>
        <end position="305"/>
    </location>
</feature>
<feature type="region of interest" description="Disordered" evidence="1">
    <location>
        <begin position="704"/>
        <end position="734"/>
    </location>
</feature>
<feature type="compositionally biased region" description="Low complexity" evidence="1">
    <location>
        <begin position="519"/>
        <end position="555"/>
    </location>
</feature>
<dbReference type="STRING" id="763406.A0A1E3NF86"/>
<dbReference type="GO" id="GO:0046983">
    <property type="term" value="F:protein dimerization activity"/>
    <property type="evidence" value="ECO:0007669"/>
    <property type="project" value="InterPro"/>
</dbReference>
<feature type="compositionally biased region" description="Polar residues" evidence="1">
    <location>
        <begin position="306"/>
        <end position="324"/>
    </location>
</feature>
<keyword evidence="4" id="KW-1185">Reference proteome</keyword>
<dbReference type="OrthoDB" id="5344169at2759"/>
<feature type="compositionally biased region" description="Polar residues" evidence="1">
    <location>
        <begin position="594"/>
        <end position="606"/>
    </location>
</feature>
<dbReference type="InterPro" id="IPR036638">
    <property type="entry name" value="HLH_DNA-bd_sf"/>
</dbReference>
<proteinExistence type="predicted"/>
<dbReference type="Gene3D" id="4.10.280.10">
    <property type="entry name" value="Helix-loop-helix DNA-binding domain"/>
    <property type="match status" value="1"/>
</dbReference>
<dbReference type="InterPro" id="IPR011598">
    <property type="entry name" value="bHLH_dom"/>
</dbReference>
<protein>
    <recommendedName>
        <fullName evidence="2">BHLH domain-containing protein</fullName>
    </recommendedName>
</protein>
<dbReference type="AlphaFoldDB" id="A0A1E3NF86"/>
<feature type="region of interest" description="Disordered" evidence="1">
    <location>
        <begin position="514"/>
        <end position="555"/>
    </location>
</feature>
<dbReference type="Pfam" id="PF00010">
    <property type="entry name" value="HLH"/>
    <property type="match status" value="1"/>
</dbReference>
<feature type="compositionally biased region" description="Polar residues" evidence="1">
    <location>
        <begin position="96"/>
        <end position="110"/>
    </location>
</feature>
<feature type="region of interest" description="Disordered" evidence="1">
    <location>
        <begin position="480"/>
        <end position="500"/>
    </location>
</feature>
<feature type="region of interest" description="Disordered" evidence="1">
    <location>
        <begin position="124"/>
        <end position="188"/>
    </location>
</feature>
<feature type="region of interest" description="Disordered" evidence="1">
    <location>
        <begin position="573"/>
        <end position="620"/>
    </location>
</feature>